<proteinExistence type="predicted"/>
<dbReference type="Pfam" id="PF20431">
    <property type="entry name" value="E_motif"/>
    <property type="match status" value="1"/>
</dbReference>
<keyword evidence="4" id="KW-1185">Reference proteome</keyword>
<evidence type="ECO:0000256" key="1">
    <source>
        <dbReference type="ARBA" id="ARBA00022737"/>
    </source>
</evidence>
<reference evidence="3 4" key="1">
    <citation type="journal article" date="2020" name="IScience">
        <title>Genome Sequencing of the Endangered Kingdonia uniflora (Circaeasteraceae, Ranunculales) Reveals Potential Mechanisms of Evolutionary Specialization.</title>
        <authorList>
            <person name="Sun Y."/>
            <person name="Deng T."/>
            <person name="Zhang A."/>
            <person name="Moore M.J."/>
            <person name="Landis J.B."/>
            <person name="Lin N."/>
            <person name="Zhang H."/>
            <person name="Zhang X."/>
            <person name="Huang J."/>
            <person name="Zhang X."/>
            <person name="Sun H."/>
            <person name="Wang H."/>
        </authorList>
    </citation>
    <scope>NUCLEOTIDE SEQUENCE [LARGE SCALE GENOMIC DNA]</scope>
    <source>
        <strain evidence="3">TB1705</strain>
        <tissue evidence="3">Leaf</tissue>
    </source>
</reference>
<evidence type="ECO:0000313" key="4">
    <source>
        <dbReference type="Proteomes" id="UP000541444"/>
    </source>
</evidence>
<dbReference type="PROSITE" id="PS51375">
    <property type="entry name" value="PPR"/>
    <property type="match status" value="1"/>
</dbReference>
<comment type="caution">
    <text evidence="3">The sequence shown here is derived from an EMBL/GenBank/DDBJ whole genome shotgun (WGS) entry which is preliminary data.</text>
</comment>
<dbReference type="Gene3D" id="1.25.40.10">
    <property type="entry name" value="Tetratricopeptide repeat domain"/>
    <property type="match status" value="2"/>
</dbReference>
<gene>
    <name evidence="3" type="ORF">GIB67_011227</name>
</gene>
<dbReference type="GO" id="GO:0003723">
    <property type="term" value="F:RNA binding"/>
    <property type="evidence" value="ECO:0007669"/>
    <property type="project" value="InterPro"/>
</dbReference>
<dbReference type="EMBL" id="JACGCM010001789">
    <property type="protein sequence ID" value="KAF6149618.1"/>
    <property type="molecule type" value="Genomic_DNA"/>
</dbReference>
<dbReference type="AlphaFoldDB" id="A0A7J7M4C1"/>
<dbReference type="GO" id="GO:0009451">
    <property type="term" value="P:RNA modification"/>
    <property type="evidence" value="ECO:0007669"/>
    <property type="project" value="InterPro"/>
</dbReference>
<dbReference type="NCBIfam" id="TIGR00756">
    <property type="entry name" value="PPR"/>
    <property type="match status" value="2"/>
</dbReference>
<name>A0A7J7M4C1_9MAGN</name>
<dbReference type="InterPro" id="IPR002885">
    <property type="entry name" value="PPR_rpt"/>
</dbReference>
<dbReference type="Pfam" id="PF13041">
    <property type="entry name" value="PPR_2"/>
    <property type="match status" value="1"/>
</dbReference>
<dbReference type="Proteomes" id="UP000541444">
    <property type="component" value="Unassembled WGS sequence"/>
</dbReference>
<feature type="repeat" description="PPR" evidence="2">
    <location>
        <begin position="75"/>
        <end position="109"/>
    </location>
</feature>
<evidence type="ECO:0000313" key="3">
    <source>
        <dbReference type="EMBL" id="KAF6149618.1"/>
    </source>
</evidence>
<dbReference type="PANTHER" id="PTHR47926:SF506">
    <property type="entry name" value="TETRATRICOPEPTIDE REPEAT-LIKE SUPERFAMILY PROTEIN ISOFORM 1"/>
    <property type="match status" value="1"/>
</dbReference>
<dbReference type="PANTHER" id="PTHR47926">
    <property type="entry name" value="PENTATRICOPEPTIDE REPEAT-CONTAINING PROTEIN"/>
    <property type="match status" value="1"/>
</dbReference>
<evidence type="ECO:0008006" key="5">
    <source>
        <dbReference type="Google" id="ProtNLM"/>
    </source>
</evidence>
<sequence length="226" mass="25184">MHRTGLEFDQFSFSGGLAASSSLGLLQEGQQLHDMIIKLRFESDLHVINAAMDMYGKCGEMLDVLQILPTSKDRSRLSWNILISGFSRHGGFQKARETFHQMLEEGPTPDHVTFVTLLSACNHGGLVDEGLAYFSLMNIDFGVSPEIEHCVCIVDLLGRMERFIDAENFIKEMQVASNDVLWRSLLSACRTHNNLELGKKAAENLLELDPSDDSAHVLLSHMCATN</sequence>
<protein>
    <recommendedName>
        <fullName evidence="5">Pentatricopeptide repeat-containing protein</fullName>
    </recommendedName>
</protein>
<organism evidence="3 4">
    <name type="scientific">Kingdonia uniflora</name>
    <dbReference type="NCBI Taxonomy" id="39325"/>
    <lineage>
        <taxon>Eukaryota</taxon>
        <taxon>Viridiplantae</taxon>
        <taxon>Streptophyta</taxon>
        <taxon>Embryophyta</taxon>
        <taxon>Tracheophyta</taxon>
        <taxon>Spermatophyta</taxon>
        <taxon>Magnoliopsida</taxon>
        <taxon>Ranunculales</taxon>
        <taxon>Circaeasteraceae</taxon>
        <taxon>Kingdonia</taxon>
    </lineage>
</organism>
<keyword evidence="1" id="KW-0677">Repeat</keyword>
<dbReference type="InterPro" id="IPR011990">
    <property type="entry name" value="TPR-like_helical_dom_sf"/>
</dbReference>
<dbReference type="InterPro" id="IPR046960">
    <property type="entry name" value="PPR_At4g14850-like_plant"/>
</dbReference>
<accession>A0A7J7M4C1</accession>
<dbReference type="InterPro" id="IPR046848">
    <property type="entry name" value="E_motif"/>
</dbReference>
<evidence type="ECO:0000256" key="2">
    <source>
        <dbReference type="PROSITE-ProRule" id="PRU00708"/>
    </source>
</evidence>
<dbReference type="OrthoDB" id="185373at2759"/>
<dbReference type="FunFam" id="1.25.40.10:FF:000090">
    <property type="entry name" value="Pentatricopeptide repeat-containing protein, chloroplastic"/>
    <property type="match status" value="1"/>
</dbReference>